<accession>A0A369B8U8</accession>
<dbReference type="RefSeq" id="WP_170138060.1">
    <property type="nucleotide sequence ID" value="NZ_QPJT01000006.1"/>
</dbReference>
<dbReference type="Gene3D" id="4.10.280.10">
    <property type="entry name" value="Helix-loop-helix DNA-binding domain"/>
    <property type="match status" value="1"/>
</dbReference>
<sequence>MSHLERVRQELYKSIESGNAEEILKISRELDKIILIYMGIEESGHKMPA</sequence>
<gene>
    <name evidence="1" type="ORF">DFR58_106121</name>
</gene>
<name>A0A369B8U8_9FIRM</name>
<protein>
    <submittedName>
        <fullName evidence="1">Spo0E like sporulation regulatory protein</fullName>
    </submittedName>
</protein>
<dbReference type="Proteomes" id="UP000253034">
    <property type="component" value="Unassembled WGS sequence"/>
</dbReference>
<dbReference type="EMBL" id="QPJT01000006">
    <property type="protein sequence ID" value="RCX17953.1"/>
    <property type="molecule type" value="Genomic_DNA"/>
</dbReference>
<evidence type="ECO:0000313" key="1">
    <source>
        <dbReference type="EMBL" id="RCX17953.1"/>
    </source>
</evidence>
<dbReference type="InterPro" id="IPR018540">
    <property type="entry name" value="Spo0E-like"/>
</dbReference>
<evidence type="ECO:0000313" key="2">
    <source>
        <dbReference type="Proteomes" id="UP000253034"/>
    </source>
</evidence>
<dbReference type="SUPFAM" id="SSF140500">
    <property type="entry name" value="BAS1536-like"/>
    <property type="match status" value="1"/>
</dbReference>
<proteinExistence type="predicted"/>
<organism evidence="1 2">
    <name type="scientific">Anaerobacterium chartisolvens</name>
    <dbReference type="NCBI Taxonomy" id="1297424"/>
    <lineage>
        <taxon>Bacteria</taxon>
        <taxon>Bacillati</taxon>
        <taxon>Bacillota</taxon>
        <taxon>Clostridia</taxon>
        <taxon>Eubacteriales</taxon>
        <taxon>Oscillospiraceae</taxon>
        <taxon>Anaerobacterium</taxon>
    </lineage>
</organism>
<reference evidence="1 2" key="1">
    <citation type="submission" date="2018-07" db="EMBL/GenBank/DDBJ databases">
        <title>Genomic Encyclopedia of Type Strains, Phase IV (KMG-IV): sequencing the most valuable type-strain genomes for metagenomic binning, comparative biology and taxonomic classification.</title>
        <authorList>
            <person name="Goeker M."/>
        </authorList>
    </citation>
    <scope>NUCLEOTIDE SEQUENCE [LARGE SCALE GENOMIC DNA]</scope>
    <source>
        <strain evidence="1 2">DSM 27016</strain>
    </source>
</reference>
<keyword evidence="2" id="KW-1185">Reference proteome</keyword>
<dbReference type="GO" id="GO:0043937">
    <property type="term" value="P:regulation of sporulation"/>
    <property type="evidence" value="ECO:0007669"/>
    <property type="project" value="InterPro"/>
</dbReference>
<dbReference type="AlphaFoldDB" id="A0A369B8U8"/>
<comment type="caution">
    <text evidence="1">The sequence shown here is derived from an EMBL/GenBank/DDBJ whole genome shotgun (WGS) entry which is preliminary data.</text>
</comment>
<dbReference type="InterPro" id="IPR036638">
    <property type="entry name" value="HLH_DNA-bd_sf"/>
</dbReference>
<dbReference type="InterPro" id="IPR037208">
    <property type="entry name" value="Spo0E-like_sf"/>
</dbReference>
<dbReference type="Pfam" id="PF09388">
    <property type="entry name" value="SpoOE-like"/>
    <property type="match status" value="1"/>
</dbReference>
<dbReference type="GO" id="GO:0046983">
    <property type="term" value="F:protein dimerization activity"/>
    <property type="evidence" value="ECO:0007669"/>
    <property type="project" value="InterPro"/>
</dbReference>